<organism evidence="1 2">
    <name type="scientific">Gordonia defluvii</name>
    <dbReference type="NCBI Taxonomy" id="283718"/>
    <lineage>
        <taxon>Bacteria</taxon>
        <taxon>Bacillati</taxon>
        <taxon>Actinomycetota</taxon>
        <taxon>Actinomycetes</taxon>
        <taxon>Mycobacteriales</taxon>
        <taxon>Gordoniaceae</taxon>
        <taxon>Gordonia</taxon>
    </lineage>
</organism>
<evidence type="ECO:0000313" key="2">
    <source>
        <dbReference type="Proteomes" id="UP001501035"/>
    </source>
</evidence>
<protein>
    <recommendedName>
        <fullName evidence="3">(d)CMP kinase</fullName>
    </recommendedName>
</protein>
<evidence type="ECO:0008006" key="3">
    <source>
        <dbReference type="Google" id="ProtNLM"/>
    </source>
</evidence>
<sequence length="177" mass="19677">MSAPFPSLPTTGIIAVDGPSGSGKSTFAAALVAQLGHRAVLVGTDEFATWDNPVAWWPEFVAGVLAPFEVGEDLRYRPRSWRGDEAVRGPEVVREWRPVLVVEGVSSARRAVASQLSRAWWIDWGSPRQRLAAAVAREGEQSRAHLAAWQRFEDGWFAVDRTRQRCVVVDIGRDRRE</sequence>
<dbReference type="SUPFAM" id="SSF52540">
    <property type="entry name" value="P-loop containing nucleoside triphosphate hydrolases"/>
    <property type="match status" value="1"/>
</dbReference>
<evidence type="ECO:0000313" key="1">
    <source>
        <dbReference type="EMBL" id="GAA3037453.1"/>
    </source>
</evidence>
<comment type="caution">
    <text evidence="1">The sequence shown here is derived from an EMBL/GenBank/DDBJ whole genome shotgun (WGS) entry which is preliminary data.</text>
</comment>
<proteinExistence type="predicted"/>
<dbReference type="CDD" id="cd02019">
    <property type="entry name" value="NK"/>
    <property type="match status" value="1"/>
</dbReference>
<gene>
    <name evidence="1" type="ORF">GCM10010528_17580</name>
</gene>
<keyword evidence="2" id="KW-1185">Reference proteome</keyword>
<dbReference type="EMBL" id="BAAAVS010000023">
    <property type="protein sequence ID" value="GAA3037453.1"/>
    <property type="molecule type" value="Genomic_DNA"/>
</dbReference>
<dbReference type="RefSeq" id="WP_290714105.1">
    <property type="nucleotide sequence ID" value="NZ_BAAAVS010000023.1"/>
</dbReference>
<name>A0ABP6LCX1_9ACTN</name>
<reference evidence="2" key="1">
    <citation type="journal article" date="2019" name="Int. J. Syst. Evol. Microbiol.">
        <title>The Global Catalogue of Microorganisms (GCM) 10K type strain sequencing project: providing services to taxonomists for standard genome sequencing and annotation.</title>
        <authorList>
            <consortium name="The Broad Institute Genomics Platform"/>
            <consortium name="The Broad Institute Genome Sequencing Center for Infectious Disease"/>
            <person name="Wu L."/>
            <person name="Ma J."/>
        </authorList>
    </citation>
    <scope>NUCLEOTIDE SEQUENCE [LARGE SCALE GENOMIC DNA]</scope>
    <source>
        <strain evidence="2">JCM 14234</strain>
    </source>
</reference>
<dbReference type="CDD" id="cd01983">
    <property type="entry name" value="SIMIBI"/>
    <property type="match status" value="1"/>
</dbReference>
<accession>A0ABP6LCX1</accession>
<dbReference type="Proteomes" id="UP001501035">
    <property type="component" value="Unassembled WGS sequence"/>
</dbReference>
<dbReference type="Gene3D" id="3.40.50.300">
    <property type="entry name" value="P-loop containing nucleotide triphosphate hydrolases"/>
    <property type="match status" value="1"/>
</dbReference>
<dbReference type="InterPro" id="IPR027417">
    <property type="entry name" value="P-loop_NTPase"/>
</dbReference>